<gene>
    <name evidence="1" type="ORF">RPERSI_LOCUS8825</name>
</gene>
<evidence type="ECO:0000313" key="2">
    <source>
        <dbReference type="Proteomes" id="UP000789920"/>
    </source>
</evidence>
<name>A0ACA9NYJ1_9GLOM</name>
<keyword evidence="2" id="KW-1185">Reference proteome</keyword>
<accession>A0ACA9NYJ1</accession>
<sequence>FEQLNCVCRRSPNKKDLRTCYEKVRFKRFFERHFQIRALEKSKLELFLKAQLVVFEIIDDKLEVHKRHNYRYCYNHSFPLCKPAFLKLYWINDYFLSAIQEHLQNEDITERIHDNTSHVPKVKSIFLDSSVTFPVKHFLEQYRAINELSLPMRHKNESEPFIYLPTGSTYVSVYNEFKKHFYSENDQNEKIISYFTFRKLWQEVIPHLKFQLPASDLCEVCKSFKAKLLVVKSNKNEYDQIKVQYNQHREAANQERQYYNNNINKSRSIVVTAQGSNENKKPMKREKDKESIMMGRFAVAVATELRTQGKNKKYKSL</sequence>
<protein>
    <submittedName>
        <fullName evidence="1">23233_t:CDS:1</fullName>
    </submittedName>
</protein>
<organism evidence="1 2">
    <name type="scientific">Racocetra persica</name>
    <dbReference type="NCBI Taxonomy" id="160502"/>
    <lineage>
        <taxon>Eukaryota</taxon>
        <taxon>Fungi</taxon>
        <taxon>Fungi incertae sedis</taxon>
        <taxon>Mucoromycota</taxon>
        <taxon>Glomeromycotina</taxon>
        <taxon>Glomeromycetes</taxon>
        <taxon>Diversisporales</taxon>
        <taxon>Gigasporaceae</taxon>
        <taxon>Racocetra</taxon>
    </lineage>
</organism>
<dbReference type="Proteomes" id="UP000789920">
    <property type="component" value="Unassembled WGS sequence"/>
</dbReference>
<evidence type="ECO:0000313" key="1">
    <source>
        <dbReference type="EMBL" id="CAG8674390.1"/>
    </source>
</evidence>
<feature type="non-terminal residue" evidence="1">
    <location>
        <position position="1"/>
    </location>
</feature>
<reference evidence="1" key="1">
    <citation type="submission" date="2021-06" db="EMBL/GenBank/DDBJ databases">
        <authorList>
            <person name="Kallberg Y."/>
            <person name="Tangrot J."/>
            <person name="Rosling A."/>
        </authorList>
    </citation>
    <scope>NUCLEOTIDE SEQUENCE</scope>
    <source>
        <strain evidence="1">MA461A</strain>
    </source>
</reference>
<comment type="caution">
    <text evidence="1">The sequence shown here is derived from an EMBL/GenBank/DDBJ whole genome shotgun (WGS) entry which is preliminary data.</text>
</comment>
<proteinExistence type="predicted"/>
<dbReference type="EMBL" id="CAJVQC010016219">
    <property type="protein sequence ID" value="CAG8674390.1"/>
    <property type="molecule type" value="Genomic_DNA"/>
</dbReference>